<organism evidence="1">
    <name type="scientific">anaerobic digester metagenome</name>
    <dbReference type="NCBI Taxonomy" id="1263854"/>
    <lineage>
        <taxon>unclassified sequences</taxon>
        <taxon>metagenomes</taxon>
        <taxon>ecological metagenomes</taxon>
    </lineage>
</organism>
<evidence type="ECO:0000313" key="1">
    <source>
        <dbReference type="EMBL" id="VFU13272.1"/>
    </source>
</evidence>
<protein>
    <submittedName>
        <fullName evidence="1">Uncharacterized protein</fullName>
    </submittedName>
</protein>
<sequence>MIKGSFLKEKYLRVKWFRVPDELSKRANLKIKNLREIDTAGPNGNIDGHALFC</sequence>
<dbReference type="AlphaFoldDB" id="A0A485LZN8"/>
<name>A0A485LZN8_9ZZZZ</name>
<reference evidence="1" key="1">
    <citation type="submission" date="2019-03" db="EMBL/GenBank/DDBJ databases">
        <authorList>
            <person name="Hao L."/>
        </authorList>
    </citation>
    <scope>NUCLEOTIDE SEQUENCE</scope>
</reference>
<proteinExistence type="predicted"/>
<dbReference type="EMBL" id="CAADRN010000125">
    <property type="protein sequence ID" value="VFU13272.1"/>
    <property type="molecule type" value="Genomic_DNA"/>
</dbReference>
<gene>
    <name evidence="1" type="ORF">SCFA_2100009</name>
</gene>
<accession>A0A485LZN8</accession>